<evidence type="ECO:0000313" key="4">
    <source>
        <dbReference type="Proteomes" id="UP001597601"/>
    </source>
</evidence>
<reference evidence="4" key="1">
    <citation type="journal article" date="2019" name="Int. J. Syst. Evol. Microbiol.">
        <title>The Global Catalogue of Microorganisms (GCM) 10K type strain sequencing project: providing services to taxonomists for standard genome sequencing and annotation.</title>
        <authorList>
            <consortium name="The Broad Institute Genomics Platform"/>
            <consortium name="The Broad Institute Genome Sequencing Center for Infectious Disease"/>
            <person name="Wu L."/>
            <person name="Ma J."/>
        </authorList>
    </citation>
    <scope>NUCLEOTIDE SEQUENCE [LARGE SCALE GENOMIC DNA]</scope>
    <source>
        <strain evidence="4">KCTC 52232</strain>
    </source>
</reference>
<feature type="transmembrane region" description="Helical" evidence="1">
    <location>
        <begin position="33"/>
        <end position="51"/>
    </location>
</feature>
<organism evidence="3 4">
    <name type="scientific">Mucilaginibacter antarcticus</name>
    <dbReference type="NCBI Taxonomy" id="1855725"/>
    <lineage>
        <taxon>Bacteria</taxon>
        <taxon>Pseudomonadati</taxon>
        <taxon>Bacteroidota</taxon>
        <taxon>Sphingobacteriia</taxon>
        <taxon>Sphingobacteriales</taxon>
        <taxon>Sphingobacteriaceae</taxon>
        <taxon>Mucilaginibacter</taxon>
    </lineage>
</organism>
<dbReference type="PANTHER" id="PTHR34978:SF3">
    <property type="entry name" value="SLR0241 PROTEIN"/>
    <property type="match status" value="1"/>
</dbReference>
<gene>
    <name evidence="3" type="ORF">ACFSYC_07110</name>
</gene>
<name>A0ABW5XLD6_9SPHI</name>
<dbReference type="InterPro" id="IPR008756">
    <property type="entry name" value="Peptidase_M56"/>
</dbReference>
<dbReference type="InterPro" id="IPR052173">
    <property type="entry name" value="Beta-lactam_resp_regulator"/>
</dbReference>
<comment type="caution">
    <text evidence="3">The sequence shown here is derived from an EMBL/GenBank/DDBJ whole genome shotgun (WGS) entry which is preliminary data.</text>
</comment>
<dbReference type="EMBL" id="JBHUON010000006">
    <property type="protein sequence ID" value="MFD2864455.1"/>
    <property type="molecule type" value="Genomic_DNA"/>
</dbReference>
<dbReference type="CDD" id="cd07341">
    <property type="entry name" value="M56_BlaR1_MecR1_like"/>
    <property type="match status" value="1"/>
</dbReference>
<proteinExistence type="predicted"/>
<dbReference type="Pfam" id="PF05569">
    <property type="entry name" value="Peptidase_M56"/>
    <property type="match status" value="1"/>
</dbReference>
<protein>
    <submittedName>
        <fullName evidence="3">M56 family metallopeptidase</fullName>
    </submittedName>
</protein>
<evidence type="ECO:0000313" key="3">
    <source>
        <dbReference type="EMBL" id="MFD2864455.1"/>
    </source>
</evidence>
<dbReference type="Proteomes" id="UP001597601">
    <property type="component" value="Unassembled WGS sequence"/>
</dbReference>
<keyword evidence="1" id="KW-1133">Transmembrane helix</keyword>
<feature type="transmembrane region" description="Helical" evidence="1">
    <location>
        <begin position="109"/>
        <end position="132"/>
    </location>
</feature>
<keyword evidence="1" id="KW-0472">Membrane</keyword>
<evidence type="ECO:0000259" key="2">
    <source>
        <dbReference type="Pfam" id="PF05569"/>
    </source>
</evidence>
<evidence type="ECO:0000256" key="1">
    <source>
        <dbReference type="SAM" id="Phobius"/>
    </source>
</evidence>
<sequence>MMPYSLHVALLLTACWLFYKVLLQNETYYHLNRVLLLACIALSFTLPLVPVPQHYSMRNAVIETTIQPVNSKAPVIALQKTNATPATKQTTASTTAATLNMRTIVQWAFWLYWCGVIAFGANFLLQIGVLIYKAYRKPGIRDGQFRIVELDGDEAPCSFGNTIFINPAKYDWETYNQILMHEKVHAQQGHSLDLMIAELMLVLQWFNPFAWLYRKEMESNMEFLTDDAVLKNHKVAAEDYQMSLLKVSVPNYAMRITTNYNQSLLKRRIMMMNTKRSNIHSVWKYVMLAPFMIIMLCGFNEPVDTSITPLLTAARKVGSKISATLMADTAKGIKQKSKLAAPAQQTATQTRLIAAAPSIANTLSPEAVQALDNAGITAEYVKSFKDIGYKDLSVTTLMGFDNAGITADYVKSFMKIGYNTEPATIHAFDNAGIAAQYVKGFMDIKYPDVSLATIMAFDNSGIRASYVKSFKDIGFKDLSVATILAFDNAGLGADYVKGLMKAGLKDLSVAGILSFDNAGISADYAKGLLASGLNGLTPSMLLAFDNAGISPDYVKGMMASGLSGLTPAIVSAFDNSGVSVDYVKGLISTGMKDLTPKNVLLFDNAGIGIDYVKGILGAGLKNVTAANIIQFDNAGISPDYIKSFVKLGLKDITPAAILINNQKGASAADVKSGTKKP</sequence>
<feature type="domain" description="Peptidase M56" evidence="2">
    <location>
        <begin position="10"/>
        <end position="272"/>
    </location>
</feature>
<dbReference type="RefSeq" id="WP_377124997.1">
    <property type="nucleotide sequence ID" value="NZ_JBHUON010000006.1"/>
</dbReference>
<feature type="transmembrane region" description="Helical" evidence="1">
    <location>
        <begin position="282"/>
        <end position="301"/>
    </location>
</feature>
<keyword evidence="1" id="KW-0812">Transmembrane</keyword>
<keyword evidence="4" id="KW-1185">Reference proteome</keyword>
<dbReference type="PANTHER" id="PTHR34978">
    <property type="entry name" value="POSSIBLE SENSOR-TRANSDUCER PROTEIN BLAR"/>
    <property type="match status" value="1"/>
</dbReference>
<accession>A0ABW5XLD6</accession>